<reference evidence="1" key="2">
    <citation type="submission" date="2018-08" db="UniProtKB">
        <authorList>
            <consortium name="EnsemblPlants"/>
        </authorList>
    </citation>
    <scope>IDENTIFICATION</scope>
    <source>
        <strain evidence="1">Yugu1</strain>
    </source>
</reference>
<evidence type="ECO:0000313" key="2">
    <source>
        <dbReference type="Proteomes" id="UP000004995"/>
    </source>
</evidence>
<dbReference type="EMBL" id="AGNK02005224">
    <property type="status" value="NOT_ANNOTATED_CDS"/>
    <property type="molecule type" value="Genomic_DNA"/>
</dbReference>
<keyword evidence="2" id="KW-1185">Reference proteome</keyword>
<protein>
    <submittedName>
        <fullName evidence="1">Uncharacterized protein</fullName>
    </submittedName>
</protein>
<dbReference type="Gramene" id="KQK95815">
    <property type="protein sequence ID" value="KQK95815"/>
    <property type="gene ID" value="SETIT_027913mg"/>
</dbReference>
<dbReference type="STRING" id="4555.K3ZMU3"/>
<accession>K3ZMU3</accession>
<reference evidence="2" key="1">
    <citation type="journal article" date="2012" name="Nat. Biotechnol.">
        <title>Reference genome sequence of the model plant Setaria.</title>
        <authorList>
            <person name="Bennetzen J.L."/>
            <person name="Schmutz J."/>
            <person name="Wang H."/>
            <person name="Percifield R."/>
            <person name="Hawkins J."/>
            <person name="Pontaroli A.C."/>
            <person name="Estep M."/>
            <person name="Feng L."/>
            <person name="Vaughn J.N."/>
            <person name="Grimwood J."/>
            <person name="Jenkins J."/>
            <person name="Barry K."/>
            <person name="Lindquist E."/>
            <person name="Hellsten U."/>
            <person name="Deshpande S."/>
            <person name="Wang X."/>
            <person name="Wu X."/>
            <person name="Mitros T."/>
            <person name="Triplett J."/>
            <person name="Yang X."/>
            <person name="Ye C.Y."/>
            <person name="Mauro-Herrera M."/>
            <person name="Wang L."/>
            <person name="Li P."/>
            <person name="Sharma M."/>
            <person name="Sharma R."/>
            <person name="Ronald P.C."/>
            <person name="Panaud O."/>
            <person name="Kellogg E.A."/>
            <person name="Brutnell T.P."/>
            <person name="Doust A.N."/>
            <person name="Tuskan G.A."/>
            <person name="Rokhsar D."/>
            <person name="Devos K.M."/>
        </authorList>
    </citation>
    <scope>NUCLEOTIDE SEQUENCE [LARGE SCALE GENOMIC DNA]</scope>
    <source>
        <strain evidence="2">cv. Yugu1</strain>
    </source>
</reference>
<dbReference type="Proteomes" id="UP000004995">
    <property type="component" value="Unassembled WGS sequence"/>
</dbReference>
<name>K3ZMU3_SETIT</name>
<dbReference type="HOGENOM" id="CLU_2268501_0_0_1"/>
<dbReference type="EnsemblPlants" id="KQK95815">
    <property type="protein sequence ID" value="KQK95815"/>
    <property type="gene ID" value="SETIT_027913mg"/>
</dbReference>
<dbReference type="AlphaFoldDB" id="K3ZMU3"/>
<sequence>MRGTLVPVLGNNCLHSCRRCPSDSNCAYRNVVDHSAGEFTQATPRSEEGMSLFFVRCNPSCGHRCKDDDDREEDEVALDILMDVVGDAAANLLTAAIAEFRWC</sequence>
<evidence type="ECO:0000313" key="1">
    <source>
        <dbReference type="EnsemblPlants" id="KQK95815"/>
    </source>
</evidence>
<proteinExistence type="predicted"/>
<organism evidence="1 2">
    <name type="scientific">Setaria italica</name>
    <name type="common">Foxtail millet</name>
    <name type="synonym">Panicum italicum</name>
    <dbReference type="NCBI Taxonomy" id="4555"/>
    <lineage>
        <taxon>Eukaryota</taxon>
        <taxon>Viridiplantae</taxon>
        <taxon>Streptophyta</taxon>
        <taxon>Embryophyta</taxon>
        <taxon>Tracheophyta</taxon>
        <taxon>Spermatophyta</taxon>
        <taxon>Magnoliopsida</taxon>
        <taxon>Liliopsida</taxon>
        <taxon>Poales</taxon>
        <taxon>Poaceae</taxon>
        <taxon>PACMAD clade</taxon>
        <taxon>Panicoideae</taxon>
        <taxon>Panicodae</taxon>
        <taxon>Paniceae</taxon>
        <taxon>Cenchrinae</taxon>
        <taxon>Setaria</taxon>
    </lineage>
</organism>
<dbReference type="InParanoid" id="K3ZMU3"/>